<feature type="non-terminal residue" evidence="1">
    <location>
        <position position="113"/>
    </location>
</feature>
<dbReference type="AlphaFoldDB" id="A0A420I8R9"/>
<evidence type="ECO:0000313" key="2">
    <source>
        <dbReference type="Proteomes" id="UP000285405"/>
    </source>
</evidence>
<evidence type="ECO:0000313" key="1">
    <source>
        <dbReference type="EMBL" id="RKF66034.1"/>
    </source>
</evidence>
<proteinExistence type="predicted"/>
<sequence>MASGSSHSRSVHDVKLLEAITIVLGDRNNPLRRGRNLAGLVSLLGAQGCSFVSCFTAGNARGTVMNRLLFGRENSCISRAALRVDYFLGLSYIQQRPVKADNFDLRDSLAVLQ</sequence>
<name>A0A420I8R9_9PEZI</name>
<gene>
    <name evidence="1" type="ORF">GcC1_112022</name>
</gene>
<dbReference type="Proteomes" id="UP000285405">
    <property type="component" value="Unassembled WGS sequence"/>
</dbReference>
<accession>A0A420I8R9</accession>
<reference evidence="1 2" key="1">
    <citation type="journal article" date="2018" name="BMC Genomics">
        <title>Comparative genome analyses reveal sequence features reflecting distinct modes of host-adaptation between dicot and monocot powdery mildew.</title>
        <authorList>
            <person name="Wu Y."/>
            <person name="Ma X."/>
            <person name="Pan Z."/>
            <person name="Kale S.D."/>
            <person name="Song Y."/>
            <person name="King H."/>
            <person name="Zhang Q."/>
            <person name="Presley C."/>
            <person name="Deng X."/>
            <person name="Wei C.I."/>
            <person name="Xiao S."/>
        </authorList>
    </citation>
    <scope>NUCLEOTIDE SEQUENCE [LARGE SCALE GENOMIC DNA]</scope>
    <source>
        <strain evidence="1">UCSC1</strain>
    </source>
</reference>
<organism evidence="1 2">
    <name type="scientific">Golovinomyces cichoracearum</name>
    <dbReference type="NCBI Taxonomy" id="62708"/>
    <lineage>
        <taxon>Eukaryota</taxon>
        <taxon>Fungi</taxon>
        <taxon>Dikarya</taxon>
        <taxon>Ascomycota</taxon>
        <taxon>Pezizomycotina</taxon>
        <taxon>Leotiomycetes</taxon>
        <taxon>Erysiphales</taxon>
        <taxon>Erysiphaceae</taxon>
        <taxon>Golovinomyces</taxon>
    </lineage>
</organism>
<comment type="caution">
    <text evidence="1">The sequence shown here is derived from an EMBL/GenBank/DDBJ whole genome shotgun (WGS) entry which is preliminary data.</text>
</comment>
<dbReference type="EMBL" id="MCBR01011277">
    <property type="protein sequence ID" value="RKF66034.1"/>
    <property type="molecule type" value="Genomic_DNA"/>
</dbReference>
<protein>
    <submittedName>
        <fullName evidence="1">Uncharacterized protein</fullName>
    </submittedName>
</protein>